<evidence type="ECO:0000256" key="7">
    <source>
        <dbReference type="ARBA" id="ARBA00022833"/>
    </source>
</evidence>
<dbReference type="InterPro" id="IPR041489">
    <property type="entry name" value="PDZ_6"/>
</dbReference>
<evidence type="ECO:0000313" key="13">
    <source>
        <dbReference type="EMBL" id="OGG86715.1"/>
    </source>
</evidence>
<evidence type="ECO:0000256" key="9">
    <source>
        <dbReference type="ARBA" id="ARBA00023049"/>
    </source>
</evidence>
<evidence type="ECO:0000256" key="2">
    <source>
        <dbReference type="ARBA" id="ARBA00004141"/>
    </source>
</evidence>
<dbReference type="InterPro" id="IPR008915">
    <property type="entry name" value="Peptidase_M50"/>
</dbReference>
<keyword evidence="10 11" id="KW-0472">Membrane</keyword>
<evidence type="ECO:0000256" key="5">
    <source>
        <dbReference type="ARBA" id="ARBA00022692"/>
    </source>
</evidence>
<dbReference type="InterPro" id="IPR036034">
    <property type="entry name" value="PDZ_sf"/>
</dbReference>
<feature type="domain" description="PDZ" evidence="12">
    <location>
        <begin position="135"/>
        <end position="221"/>
    </location>
</feature>
<sequence>MFITIITFIVILGTLILVHELGHFITARAFKVKAEEFGFGLPPRIFGFVKDDHGKWKNVGPKTKAEDYKKTIWSVNWLPFGGFVSIKGENGEHEKDIDSFGSRKIWQRAVIMFAGVAMNFVLAFILLAIAFTAGIPSLVDDQPDPSLNASLEKVQIISVVKDSPAASAQIEVGDIILKINGQPIAGIQEVKDKISASSNQEMAITVSRAKQEITKKIIPVSNFPDQPAQIGIGLVKTAIVRYPWYQAMYKGAETTLALTLAILKAFVKIIGDLIVGQPVETEVAGPVGIAVLTGQVVKLGFIYILQFAALLSINLGIINLLPIPAIDGGRLLFLIIEKFKGRPVKQSLEAKIHQIGFVCLIILMVFIIFRDIKIHLF</sequence>
<dbReference type="STRING" id="1798561.A3B87_02690"/>
<feature type="transmembrane region" description="Helical" evidence="11">
    <location>
        <begin position="301"/>
        <end position="321"/>
    </location>
</feature>
<dbReference type="EC" id="3.4.24.-" evidence="11"/>
<organism evidence="13 14">
    <name type="scientific">Candidatus Kuenenbacteria bacterium RIFCSPHIGHO2_02_FULL_39_13</name>
    <dbReference type="NCBI Taxonomy" id="1798561"/>
    <lineage>
        <taxon>Bacteria</taxon>
        <taxon>Candidatus Kueneniibacteriota</taxon>
    </lineage>
</organism>
<dbReference type="InterPro" id="IPR004387">
    <property type="entry name" value="Pept_M50_Zn"/>
</dbReference>
<dbReference type="GO" id="GO:0016020">
    <property type="term" value="C:membrane"/>
    <property type="evidence" value="ECO:0007669"/>
    <property type="project" value="UniProtKB-SubCell"/>
</dbReference>
<feature type="transmembrane region" description="Helical" evidence="11">
    <location>
        <begin position="6"/>
        <end position="25"/>
    </location>
</feature>
<evidence type="ECO:0000256" key="10">
    <source>
        <dbReference type="ARBA" id="ARBA00023136"/>
    </source>
</evidence>
<dbReference type="Pfam" id="PF02163">
    <property type="entry name" value="Peptidase_M50"/>
    <property type="match status" value="2"/>
</dbReference>
<dbReference type="Pfam" id="PF17820">
    <property type="entry name" value="PDZ_6"/>
    <property type="match status" value="1"/>
</dbReference>
<evidence type="ECO:0000256" key="11">
    <source>
        <dbReference type="RuleBase" id="RU362031"/>
    </source>
</evidence>
<keyword evidence="7 11" id="KW-0862">Zinc</keyword>
<dbReference type="AlphaFoldDB" id="A0A1F6FLG3"/>
<comment type="similarity">
    <text evidence="3 11">Belongs to the peptidase M50B family.</text>
</comment>
<keyword evidence="6 11" id="KW-0378">Hydrolase</keyword>
<keyword evidence="11" id="KW-0479">Metal-binding</keyword>
<keyword evidence="4 13" id="KW-0645">Protease</keyword>
<comment type="cofactor">
    <cofactor evidence="1 11">
        <name>Zn(2+)</name>
        <dbReference type="ChEBI" id="CHEBI:29105"/>
    </cofactor>
</comment>
<dbReference type="SMART" id="SM00228">
    <property type="entry name" value="PDZ"/>
    <property type="match status" value="1"/>
</dbReference>
<gene>
    <name evidence="13" type="ORF">A3B87_02690</name>
</gene>
<evidence type="ECO:0000256" key="3">
    <source>
        <dbReference type="ARBA" id="ARBA00007931"/>
    </source>
</evidence>
<dbReference type="Proteomes" id="UP000179136">
    <property type="component" value="Unassembled WGS sequence"/>
</dbReference>
<name>A0A1F6FLG3_9BACT</name>
<comment type="caution">
    <text evidence="13">The sequence shown here is derived from an EMBL/GenBank/DDBJ whole genome shotgun (WGS) entry which is preliminary data.</text>
</comment>
<evidence type="ECO:0000313" key="14">
    <source>
        <dbReference type="Proteomes" id="UP000179136"/>
    </source>
</evidence>
<dbReference type="PANTHER" id="PTHR42837">
    <property type="entry name" value="REGULATOR OF SIGMA-E PROTEASE RSEP"/>
    <property type="match status" value="1"/>
</dbReference>
<dbReference type="GO" id="GO:0046872">
    <property type="term" value="F:metal ion binding"/>
    <property type="evidence" value="ECO:0007669"/>
    <property type="project" value="UniProtKB-KW"/>
</dbReference>
<dbReference type="GO" id="GO:0004222">
    <property type="term" value="F:metalloendopeptidase activity"/>
    <property type="evidence" value="ECO:0007669"/>
    <property type="project" value="InterPro"/>
</dbReference>
<keyword evidence="9 11" id="KW-0482">Metalloprotease</keyword>
<dbReference type="EMBL" id="MFMW01000029">
    <property type="protein sequence ID" value="OGG86715.1"/>
    <property type="molecule type" value="Genomic_DNA"/>
</dbReference>
<proteinExistence type="inferred from homology"/>
<accession>A0A1F6FLG3</accession>
<dbReference type="SUPFAM" id="SSF50156">
    <property type="entry name" value="PDZ domain-like"/>
    <property type="match status" value="1"/>
</dbReference>
<evidence type="ECO:0000256" key="8">
    <source>
        <dbReference type="ARBA" id="ARBA00022989"/>
    </source>
</evidence>
<dbReference type="GO" id="GO:0006508">
    <property type="term" value="P:proteolysis"/>
    <property type="evidence" value="ECO:0007669"/>
    <property type="project" value="UniProtKB-KW"/>
</dbReference>
<feature type="transmembrane region" description="Helical" evidence="11">
    <location>
        <begin position="352"/>
        <end position="369"/>
    </location>
</feature>
<reference evidence="13 14" key="1">
    <citation type="journal article" date="2016" name="Nat. Commun.">
        <title>Thousands of microbial genomes shed light on interconnected biogeochemical processes in an aquifer system.</title>
        <authorList>
            <person name="Anantharaman K."/>
            <person name="Brown C.T."/>
            <person name="Hug L.A."/>
            <person name="Sharon I."/>
            <person name="Castelle C.J."/>
            <person name="Probst A.J."/>
            <person name="Thomas B.C."/>
            <person name="Singh A."/>
            <person name="Wilkins M.J."/>
            <person name="Karaoz U."/>
            <person name="Brodie E.L."/>
            <person name="Williams K.H."/>
            <person name="Hubbard S.S."/>
            <person name="Banfield J.F."/>
        </authorList>
    </citation>
    <scope>NUCLEOTIDE SEQUENCE [LARGE SCALE GENOMIC DNA]</scope>
</reference>
<dbReference type="NCBIfam" id="TIGR00054">
    <property type="entry name" value="RIP metalloprotease RseP"/>
    <property type="match status" value="1"/>
</dbReference>
<protein>
    <recommendedName>
        <fullName evidence="11">Zinc metalloprotease</fullName>
        <ecNumber evidence="11">3.4.24.-</ecNumber>
    </recommendedName>
</protein>
<dbReference type="CDD" id="cd06163">
    <property type="entry name" value="S2P-M50_PDZ_RseP-like"/>
    <property type="match status" value="1"/>
</dbReference>
<feature type="transmembrane region" description="Helical" evidence="11">
    <location>
        <begin position="109"/>
        <end position="135"/>
    </location>
</feature>
<dbReference type="PANTHER" id="PTHR42837:SF2">
    <property type="entry name" value="MEMBRANE METALLOPROTEASE ARASP2, CHLOROPLASTIC-RELATED"/>
    <property type="match status" value="1"/>
</dbReference>
<dbReference type="InterPro" id="IPR001478">
    <property type="entry name" value="PDZ"/>
</dbReference>
<keyword evidence="5 11" id="KW-0812">Transmembrane</keyword>
<comment type="subcellular location">
    <subcellularLocation>
        <location evidence="2">Membrane</location>
        <topology evidence="2">Multi-pass membrane protein</topology>
    </subcellularLocation>
</comment>
<keyword evidence="8 11" id="KW-1133">Transmembrane helix</keyword>
<evidence type="ECO:0000256" key="1">
    <source>
        <dbReference type="ARBA" id="ARBA00001947"/>
    </source>
</evidence>
<evidence type="ECO:0000256" key="6">
    <source>
        <dbReference type="ARBA" id="ARBA00022801"/>
    </source>
</evidence>
<dbReference type="Gene3D" id="2.30.42.10">
    <property type="match status" value="1"/>
</dbReference>
<evidence type="ECO:0000256" key="4">
    <source>
        <dbReference type="ARBA" id="ARBA00022670"/>
    </source>
</evidence>
<dbReference type="PROSITE" id="PS50106">
    <property type="entry name" value="PDZ"/>
    <property type="match status" value="1"/>
</dbReference>
<evidence type="ECO:0000259" key="12">
    <source>
        <dbReference type="PROSITE" id="PS50106"/>
    </source>
</evidence>